<sequence>MTGQAADGVAPWPSPSLDPRETNRCIQRLITAAGGYHEDAHAVVGELGLPLVARILANEIAFRAALPRNPVPLRVALSITFRGRSERVEFAVVKDEPVRIDSTGEGELSLHAEYEAVELLRQVFGPSRVRRAGARATQFTPRPDGSTDVMPTPEVLLQSWHANNVVLSACAADSPGIGDLADRYLTDKGGGLHWFTPHYQHHFAEFRDRPVRLLEIGIGEFHLMPGVGGGSLKTWKRYFRRGMVCGIDIYDKSHLDQPRLTTLRGDQNDAEFLRSVVREHGPFDIVIDDGSHINEHVHHSFRTLWPQLAPGGLYVIEDLWTSFVPGYGGTDSRPAVPGTSLGLLKSLVDGIHYEENNGRTALDSTDAEVVGVHVYHNVAFIEKGVNAEGGIPLWVDRNPVY</sequence>
<dbReference type="InterPro" id="IPR029063">
    <property type="entry name" value="SAM-dependent_MTases_sf"/>
</dbReference>
<evidence type="ECO:0000256" key="6">
    <source>
        <dbReference type="SAM" id="MobiDB-lite"/>
    </source>
</evidence>
<keyword evidence="4" id="KW-0949">S-adenosyl-L-methionine</keyword>
<dbReference type="RefSeq" id="WP_093574919.1">
    <property type="nucleotide sequence ID" value="NZ_FOWC01000007.1"/>
</dbReference>
<dbReference type="EMBL" id="FOWC01000007">
    <property type="protein sequence ID" value="SFP83964.1"/>
    <property type="molecule type" value="Genomic_DNA"/>
</dbReference>
<dbReference type="Pfam" id="PF13578">
    <property type="entry name" value="Methyltransf_24"/>
    <property type="match status" value="1"/>
</dbReference>
<keyword evidence="2 8" id="KW-0489">Methyltransferase</keyword>
<gene>
    <name evidence="8" type="ORF">SAMN05421854_107153</name>
</gene>
<dbReference type="Pfam" id="PF17843">
    <property type="entry name" value="MycE_N"/>
    <property type="match status" value="1"/>
</dbReference>
<evidence type="ECO:0000256" key="3">
    <source>
        <dbReference type="ARBA" id="ARBA00022679"/>
    </source>
</evidence>
<evidence type="ECO:0000313" key="9">
    <source>
        <dbReference type="Proteomes" id="UP000199137"/>
    </source>
</evidence>
<evidence type="ECO:0000256" key="5">
    <source>
        <dbReference type="ARBA" id="ARBA00023194"/>
    </source>
</evidence>
<keyword evidence="3 8" id="KW-0808">Transferase</keyword>
<protein>
    <submittedName>
        <fullName evidence="8">Demethylmacrocin O-methyltransferase</fullName>
    </submittedName>
</protein>
<dbReference type="AlphaFoldDB" id="A0A1I5TLK7"/>
<organism evidence="8 9">
    <name type="scientific">Amycolatopsis rubida</name>
    <dbReference type="NCBI Taxonomy" id="112413"/>
    <lineage>
        <taxon>Bacteria</taxon>
        <taxon>Bacillati</taxon>
        <taxon>Actinomycetota</taxon>
        <taxon>Actinomycetes</taxon>
        <taxon>Pseudonocardiales</taxon>
        <taxon>Pseudonocardiaceae</taxon>
        <taxon>Amycolatopsis</taxon>
    </lineage>
</organism>
<name>A0A1I5TLK7_9PSEU</name>
<comment type="pathway">
    <text evidence="1">Antibiotic biosynthesis.</text>
</comment>
<reference evidence="8 9" key="1">
    <citation type="submission" date="2016-10" db="EMBL/GenBank/DDBJ databases">
        <authorList>
            <person name="de Groot N.N."/>
        </authorList>
    </citation>
    <scope>NUCLEOTIDE SEQUENCE [LARGE SCALE GENOMIC DNA]</scope>
    <source>
        <strain evidence="8 9">DSM 44637</strain>
    </source>
</reference>
<evidence type="ECO:0000259" key="7">
    <source>
        <dbReference type="Pfam" id="PF17843"/>
    </source>
</evidence>
<dbReference type="Gene3D" id="3.30.1050.30">
    <property type="match status" value="1"/>
</dbReference>
<evidence type="ECO:0000313" key="8">
    <source>
        <dbReference type="EMBL" id="SFP83964.1"/>
    </source>
</evidence>
<dbReference type="SUPFAM" id="SSF53335">
    <property type="entry name" value="S-adenosyl-L-methionine-dependent methyltransferases"/>
    <property type="match status" value="1"/>
</dbReference>
<dbReference type="Proteomes" id="UP000199137">
    <property type="component" value="Unassembled WGS sequence"/>
</dbReference>
<proteinExistence type="predicted"/>
<dbReference type="GO" id="GO:0008168">
    <property type="term" value="F:methyltransferase activity"/>
    <property type="evidence" value="ECO:0007669"/>
    <property type="project" value="UniProtKB-KW"/>
</dbReference>
<dbReference type="GO" id="GO:0017000">
    <property type="term" value="P:antibiotic biosynthetic process"/>
    <property type="evidence" value="ECO:0007669"/>
    <property type="project" value="UniProtKB-KW"/>
</dbReference>
<dbReference type="InterPro" id="IPR040800">
    <property type="entry name" value="MycE_N"/>
</dbReference>
<dbReference type="OrthoDB" id="9816424at2"/>
<dbReference type="STRING" id="112413.SAMN05421854_107153"/>
<accession>A0A1I5TLK7</accession>
<evidence type="ECO:0000256" key="4">
    <source>
        <dbReference type="ARBA" id="ARBA00022691"/>
    </source>
</evidence>
<dbReference type="Gene3D" id="3.40.50.150">
    <property type="entry name" value="Vaccinia Virus protein VP39"/>
    <property type="match status" value="1"/>
</dbReference>
<evidence type="ECO:0000256" key="1">
    <source>
        <dbReference type="ARBA" id="ARBA00004792"/>
    </source>
</evidence>
<feature type="region of interest" description="Disordered" evidence="6">
    <location>
        <begin position="1"/>
        <end position="20"/>
    </location>
</feature>
<feature type="domain" description="Methyltransferase MycE N-terminal" evidence="7">
    <location>
        <begin position="26"/>
        <end position="135"/>
    </location>
</feature>
<keyword evidence="5" id="KW-0045">Antibiotic biosynthesis</keyword>
<evidence type="ECO:0000256" key="2">
    <source>
        <dbReference type="ARBA" id="ARBA00022603"/>
    </source>
</evidence>
<dbReference type="GO" id="GO:0032259">
    <property type="term" value="P:methylation"/>
    <property type="evidence" value="ECO:0007669"/>
    <property type="project" value="UniProtKB-KW"/>
</dbReference>